<feature type="transmembrane region" description="Helical" evidence="1">
    <location>
        <begin position="209"/>
        <end position="232"/>
    </location>
</feature>
<sequence>MTYSTKVKWSFISAILASICWIIGDMFVAGFDVNPEDYPLFAQTYADQVDVGFATLMLEGSSSRLMFGALIASMTATLFLPGVWLACQYIIDKNKWYVWATYFLLIISVVLMPLGHGVFFYTGEIFKAIYHTDPIAHPYLLEMANNFMTVTYITWATAIVILLLAWLCYSILVFTGKTRLPKWAGLISPVFIAIYQLPIKFILPQSELRGWLMAAAFNIAYLVFFVILLFVFKNRLKHPSVNNN</sequence>
<feature type="transmembrane region" description="Helical" evidence="1">
    <location>
        <begin position="65"/>
        <end position="87"/>
    </location>
</feature>
<protein>
    <recommendedName>
        <fullName evidence="4">DUF998 domain-containing protein</fullName>
    </recommendedName>
</protein>
<dbReference type="Proteomes" id="UP000438760">
    <property type="component" value="Unassembled WGS sequence"/>
</dbReference>
<dbReference type="Pfam" id="PF20599">
    <property type="entry name" value="DUF6796"/>
    <property type="match status" value="1"/>
</dbReference>
<keyword evidence="3" id="KW-1185">Reference proteome</keyword>
<keyword evidence="1" id="KW-0472">Membrane</keyword>
<feature type="transmembrane region" description="Helical" evidence="1">
    <location>
        <begin position="152"/>
        <end position="176"/>
    </location>
</feature>
<proteinExistence type="predicted"/>
<keyword evidence="1" id="KW-0812">Transmembrane</keyword>
<organism evidence="2 3">
    <name type="scientific">Myroides albus</name>
    <dbReference type="NCBI Taxonomy" id="2562892"/>
    <lineage>
        <taxon>Bacteria</taxon>
        <taxon>Pseudomonadati</taxon>
        <taxon>Bacteroidota</taxon>
        <taxon>Flavobacteriia</taxon>
        <taxon>Flavobacteriales</taxon>
        <taxon>Flavobacteriaceae</taxon>
        <taxon>Myroides</taxon>
    </lineage>
</organism>
<name>A0A6I3LNP9_9FLAO</name>
<accession>A0A6I3LNP9</accession>
<dbReference type="EMBL" id="WMJX01000041">
    <property type="protein sequence ID" value="MTG99066.1"/>
    <property type="molecule type" value="Genomic_DNA"/>
</dbReference>
<dbReference type="RefSeq" id="WP_155093071.1">
    <property type="nucleotide sequence ID" value="NZ_CP102754.1"/>
</dbReference>
<keyword evidence="1" id="KW-1133">Transmembrane helix</keyword>
<dbReference type="AlphaFoldDB" id="A0A6I3LNP9"/>
<evidence type="ECO:0000256" key="1">
    <source>
        <dbReference type="SAM" id="Phobius"/>
    </source>
</evidence>
<reference evidence="2 3" key="1">
    <citation type="submission" date="2019-11" db="EMBL/GenBank/DDBJ databases">
        <title>Genome of Strain BIT-d1.</title>
        <authorList>
            <person name="Yang Y."/>
        </authorList>
    </citation>
    <scope>NUCLEOTIDE SEQUENCE [LARGE SCALE GENOMIC DNA]</scope>
    <source>
        <strain evidence="2 3">BIT-d1</strain>
    </source>
</reference>
<gene>
    <name evidence="2" type="ORF">GJV76_13140</name>
</gene>
<feature type="transmembrane region" description="Helical" evidence="1">
    <location>
        <begin position="99"/>
        <end position="121"/>
    </location>
</feature>
<feature type="transmembrane region" description="Helical" evidence="1">
    <location>
        <begin position="183"/>
        <end position="203"/>
    </location>
</feature>
<comment type="caution">
    <text evidence="2">The sequence shown here is derived from an EMBL/GenBank/DDBJ whole genome shotgun (WGS) entry which is preliminary data.</text>
</comment>
<feature type="transmembrane region" description="Helical" evidence="1">
    <location>
        <begin position="12"/>
        <end position="31"/>
    </location>
</feature>
<dbReference type="OrthoDB" id="2234586at2"/>
<dbReference type="InterPro" id="IPR046475">
    <property type="entry name" value="DUF6796"/>
</dbReference>
<evidence type="ECO:0000313" key="3">
    <source>
        <dbReference type="Proteomes" id="UP000438760"/>
    </source>
</evidence>
<evidence type="ECO:0000313" key="2">
    <source>
        <dbReference type="EMBL" id="MTG99066.1"/>
    </source>
</evidence>
<evidence type="ECO:0008006" key="4">
    <source>
        <dbReference type="Google" id="ProtNLM"/>
    </source>
</evidence>